<feature type="transmembrane region" description="Helical" evidence="8">
    <location>
        <begin position="379"/>
        <end position="402"/>
    </location>
</feature>
<feature type="transmembrane region" description="Helical" evidence="8">
    <location>
        <begin position="408"/>
        <end position="426"/>
    </location>
</feature>
<comment type="similarity">
    <text evidence="2">Belongs to the nucleotide-sugar transporter family. SLC35B subfamily.</text>
</comment>
<keyword evidence="10" id="KW-1185">Reference proteome</keyword>
<dbReference type="GeneID" id="105273661"/>
<gene>
    <name evidence="9" type="primary">sll_1</name>
    <name evidence="11" type="synonym">sll</name>
    <name evidence="9" type="ORF">g.31560</name>
</gene>
<dbReference type="GO" id="GO:0046964">
    <property type="term" value="F:3'-phosphoadenosine 5'-phosphosulfate transmembrane transporter activity"/>
    <property type="evidence" value="ECO:0007669"/>
    <property type="project" value="TreeGrafter"/>
</dbReference>
<feature type="transmembrane region" description="Helical" evidence="8">
    <location>
        <begin position="310"/>
        <end position="331"/>
    </location>
</feature>
<feature type="transmembrane region" description="Helical" evidence="8">
    <location>
        <begin position="7"/>
        <end position="27"/>
    </location>
</feature>
<feature type="transmembrane region" description="Helical" evidence="8">
    <location>
        <begin position="125"/>
        <end position="145"/>
    </location>
</feature>
<dbReference type="GO" id="GO:0000139">
    <property type="term" value="C:Golgi membrane"/>
    <property type="evidence" value="ECO:0007669"/>
    <property type="project" value="TreeGrafter"/>
</dbReference>
<accession>A0A0C9RC77</accession>
<dbReference type="GO" id="GO:0005789">
    <property type="term" value="C:endoplasmic reticulum membrane"/>
    <property type="evidence" value="ECO:0007669"/>
    <property type="project" value="TreeGrafter"/>
</dbReference>
<reference evidence="9" key="1">
    <citation type="submission" date="2015-01" db="EMBL/GenBank/DDBJ databases">
        <title>Transcriptome Assembly of Fopius arisanus.</title>
        <authorList>
            <person name="Geib S."/>
        </authorList>
    </citation>
    <scope>NUCLEOTIDE SEQUENCE</scope>
</reference>
<keyword evidence="5 8" id="KW-1133">Transmembrane helix</keyword>
<evidence type="ECO:0000256" key="7">
    <source>
        <dbReference type="ARBA" id="ARBA00039668"/>
    </source>
</evidence>
<feature type="transmembrane region" description="Helical" evidence="8">
    <location>
        <begin position="47"/>
        <end position="69"/>
    </location>
</feature>
<feature type="transmembrane region" description="Helical" evidence="8">
    <location>
        <begin position="351"/>
        <end position="372"/>
    </location>
</feature>
<dbReference type="InterPro" id="IPR037185">
    <property type="entry name" value="EmrE-like"/>
</dbReference>
<dbReference type="PANTHER" id="PTHR10778:SF13">
    <property type="entry name" value="ADENOSINE 3'-PHOSPHO 5'-PHOSPHOSULFATE TRANSPORTER 1"/>
    <property type="match status" value="1"/>
</dbReference>
<keyword evidence="3" id="KW-0813">Transport</keyword>
<evidence type="ECO:0000256" key="3">
    <source>
        <dbReference type="ARBA" id="ARBA00022448"/>
    </source>
</evidence>
<evidence type="ECO:0000256" key="1">
    <source>
        <dbReference type="ARBA" id="ARBA00004141"/>
    </source>
</evidence>
<reference evidence="11" key="2">
    <citation type="submission" date="2025-04" db="UniProtKB">
        <authorList>
            <consortium name="RefSeq"/>
        </authorList>
    </citation>
    <scope>IDENTIFICATION</scope>
    <source>
        <strain evidence="11">USDA-PBARC FA_bdor</strain>
        <tissue evidence="11">Whole organism</tissue>
    </source>
</reference>
<evidence type="ECO:0000313" key="9">
    <source>
        <dbReference type="EMBL" id="JAG74308.1"/>
    </source>
</evidence>
<keyword evidence="4 8" id="KW-0812">Transmembrane</keyword>
<protein>
    <recommendedName>
        <fullName evidence="7">Adenosine 3'-phospho 5'-phosphosulfate transporter 1</fullName>
    </recommendedName>
</protein>
<dbReference type="AlphaFoldDB" id="A0A0C9RC77"/>
<evidence type="ECO:0000256" key="8">
    <source>
        <dbReference type="SAM" id="Phobius"/>
    </source>
</evidence>
<dbReference type="CTD" id="42115"/>
<dbReference type="Pfam" id="PF08449">
    <property type="entry name" value="UAA"/>
    <property type="match status" value="1"/>
</dbReference>
<dbReference type="OrthoDB" id="10035043at2759"/>
<dbReference type="Proteomes" id="UP000694866">
    <property type="component" value="Unplaced"/>
</dbReference>
<feature type="transmembrane region" description="Helical" evidence="8">
    <location>
        <begin position="252"/>
        <end position="273"/>
    </location>
</feature>
<comment type="subcellular location">
    <subcellularLocation>
        <location evidence="1">Membrane</location>
        <topology evidence="1">Multi-pass membrane protein</topology>
    </subcellularLocation>
</comment>
<evidence type="ECO:0000313" key="10">
    <source>
        <dbReference type="Proteomes" id="UP000694866"/>
    </source>
</evidence>
<evidence type="ECO:0000256" key="2">
    <source>
        <dbReference type="ARBA" id="ARBA00010694"/>
    </source>
</evidence>
<evidence type="ECO:0000256" key="6">
    <source>
        <dbReference type="ARBA" id="ARBA00023136"/>
    </source>
</evidence>
<dbReference type="PANTHER" id="PTHR10778">
    <property type="entry name" value="SOLUTE CARRIER FAMILY 35 MEMBER B"/>
    <property type="match status" value="1"/>
</dbReference>
<dbReference type="InterPro" id="IPR013657">
    <property type="entry name" value="SCL35B1-4/HUT1"/>
</dbReference>
<sequence length="445" mass="50002">MGNYAGNIIIYLLILFALGVIYGTTRIVKSFTDTQADILKPSVSYSWIIRLCLNSLGYGTVLLPGYLVYKYVCFSKYLQRAGSGFLPKLIGKCFVGGVESGLLDSPSYTPTANGSRDPHSFSQDAILLMYCFIGLQFSYLTWGYLQEKIMTQEYVNAAGEKQHFHDSQFLVFVNRILAFTMSALYLMVKRQPRHVTPLYKYTFCSLSNIMSSWCQYEALKFVSFPTQVLAKASKIIPVMIMGKIVFRTSYDYYEYVTAALISIGMTLFMLGSVEHKNDGVTTISGVILLTGYMVLDSFTSNFQNSLFQEYGATSVQMMCSVNLFSCLLTATSLFQQSSFAQTLEFVTKFPVFIVDCLLISICSASGQLFIFYTIAKFGAVTFVIIMTIRQLLAILLSCLVYHHRITSFGVLGVLLVFGSIFLRIYCGNRLRALRNRSRENATTKD</sequence>
<accession>A0A9R1UBE4</accession>
<evidence type="ECO:0000256" key="4">
    <source>
        <dbReference type="ARBA" id="ARBA00022692"/>
    </source>
</evidence>
<keyword evidence="6 8" id="KW-0472">Membrane</keyword>
<dbReference type="SUPFAM" id="SSF103481">
    <property type="entry name" value="Multidrug resistance efflux transporter EmrE"/>
    <property type="match status" value="1"/>
</dbReference>
<feature type="transmembrane region" description="Helical" evidence="8">
    <location>
        <begin position="169"/>
        <end position="188"/>
    </location>
</feature>
<dbReference type="KEGG" id="fas:105273661"/>
<evidence type="ECO:0000256" key="5">
    <source>
        <dbReference type="ARBA" id="ARBA00022989"/>
    </source>
</evidence>
<dbReference type="EMBL" id="GBYB01004541">
    <property type="protein sequence ID" value="JAG74308.1"/>
    <property type="molecule type" value="Transcribed_RNA"/>
</dbReference>
<name>A0A0C9RC77_9HYME</name>
<organism evidence="9">
    <name type="scientific">Fopius arisanus</name>
    <dbReference type="NCBI Taxonomy" id="64838"/>
    <lineage>
        <taxon>Eukaryota</taxon>
        <taxon>Metazoa</taxon>
        <taxon>Ecdysozoa</taxon>
        <taxon>Arthropoda</taxon>
        <taxon>Hexapoda</taxon>
        <taxon>Insecta</taxon>
        <taxon>Pterygota</taxon>
        <taxon>Neoptera</taxon>
        <taxon>Endopterygota</taxon>
        <taxon>Hymenoptera</taxon>
        <taxon>Apocrita</taxon>
        <taxon>Ichneumonoidea</taxon>
        <taxon>Braconidae</taxon>
        <taxon>Opiinae</taxon>
        <taxon>Fopius</taxon>
    </lineage>
</organism>
<feature type="transmembrane region" description="Helical" evidence="8">
    <location>
        <begin position="279"/>
        <end position="298"/>
    </location>
</feature>
<dbReference type="RefSeq" id="XP_011314532.1">
    <property type="nucleotide sequence ID" value="XM_011316230.1"/>
</dbReference>
<proteinExistence type="inferred from homology"/>
<evidence type="ECO:0000313" key="11">
    <source>
        <dbReference type="RefSeq" id="XP_011314532.1"/>
    </source>
</evidence>